<dbReference type="InterPro" id="IPR016032">
    <property type="entry name" value="Sig_transdc_resp-reg_C-effctor"/>
</dbReference>
<dbReference type="CDD" id="cd06170">
    <property type="entry name" value="LuxR_C_like"/>
    <property type="match status" value="1"/>
</dbReference>
<evidence type="ECO:0000256" key="1">
    <source>
        <dbReference type="ARBA" id="ARBA00023015"/>
    </source>
</evidence>
<dbReference type="InterPro" id="IPR000792">
    <property type="entry name" value="Tscrpt_reg_LuxR_C"/>
</dbReference>
<dbReference type="SMART" id="SM00421">
    <property type="entry name" value="HTH_LUXR"/>
    <property type="match status" value="1"/>
</dbReference>
<dbReference type="EMBL" id="CP014844">
    <property type="protein sequence ID" value="AMR77916.1"/>
    <property type="molecule type" value="Genomic_DNA"/>
</dbReference>
<dbReference type="PANTHER" id="PTHR44688:SF16">
    <property type="entry name" value="DNA-BINDING TRANSCRIPTIONAL ACTIVATOR DEVR_DOSR"/>
    <property type="match status" value="1"/>
</dbReference>
<dbReference type="OrthoDB" id="9794397at2"/>
<dbReference type="InterPro" id="IPR036388">
    <property type="entry name" value="WH-like_DNA-bd_sf"/>
</dbReference>
<name>A0A142JIK4_9BURK</name>
<dbReference type="SUPFAM" id="SSF46894">
    <property type="entry name" value="C-terminal effector domain of the bipartite response regulators"/>
    <property type="match status" value="1"/>
</dbReference>
<organism evidence="5 6">
    <name type="scientific">Cupriavidus nantongensis</name>
    <dbReference type="NCBI Taxonomy" id="1796606"/>
    <lineage>
        <taxon>Bacteria</taxon>
        <taxon>Pseudomonadati</taxon>
        <taxon>Pseudomonadota</taxon>
        <taxon>Betaproteobacteria</taxon>
        <taxon>Burkholderiales</taxon>
        <taxon>Burkholderiaceae</taxon>
        <taxon>Cupriavidus</taxon>
    </lineage>
</organism>
<keyword evidence="3" id="KW-0804">Transcription</keyword>
<protein>
    <submittedName>
        <fullName evidence="5">Helix-turn-helix transcriptional regulator</fullName>
    </submittedName>
</protein>
<keyword evidence="6" id="KW-1185">Reference proteome</keyword>
<dbReference type="Gene3D" id="1.10.10.10">
    <property type="entry name" value="Winged helix-like DNA-binding domain superfamily/Winged helix DNA-binding domain"/>
    <property type="match status" value="1"/>
</dbReference>
<evidence type="ECO:0000313" key="5">
    <source>
        <dbReference type="EMBL" id="AMR77916.1"/>
    </source>
</evidence>
<dbReference type="PRINTS" id="PR00038">
    <property type="entry name" value="HTHLUXR"/>
</dbReference>
<evidence type="ECO:0000259" key="4">
    <source>
        <dbReference type="PROSITE" id="PS50043"/>
    </source>
</evidence>
<keyword evidence="2" id="KW-0238">DNA-binding</keyword>
<dbReference type="Pfam" id="PF00196">
    <property type="entry name" value="GerE"/>
    <property type="match status" value="1"/>
</dbReference>
<feature type="domain" description="HTH luxR-type" evidence="4">
    <location>
        <begin position="196"/>
        <end position="261"/>
    </location>
</feature>
<evidence type="ECO:0000256" key="3">
    <source>
        <dbReference type="ARBA" id="ARBA00023163"/>
    </source>
</evidence>
<evidence type="ECO:0000313" key="6">
    <source>
        <dbReference type="Proteomes" id="UP000075238"/>
    </source>
</evidence>
<evidence type="ECO:0000256" key="2">
    <source>
        <dbReference type="ARBA" id="ARBA00023125"/>
    </source>
</evidence>
<dbReference type="GO" id="GO:0003677">
    <property type="term" value="F:DNA binding"/>
    <property type="evidence" value="ECO:0007669"/>
    <property type="project" value="UniProtKB-KW"/>
</dbReference>
<dbReference type="GO" id="GO:0006355">
    <property type="term" value="P:regulation of DNA-templated transcription"/>
    <property type="evidence" value="ECO:0007669"/>
    <property type="project" value="InterPro"/>
</dbReference>
<proteinExistence type="predicted"/>
<dbReference type="PROSITE" id="PS50043">
    <property type="entry name" value="HTH_LUXR_2"/>
    <property type="match status" value="1"/>
</dbReference>
<dbReference type="Proteomes" id="UP000075238">
    <property type="component" value="Chromosome 1"/>
</dbReference>
<dbReference type="AlphaFoldDB" id="A0A142JIK4"/>
<dbReference type="STRING" id="1796606.A2G96_09285"/>
<dbReference type="RefSeq" id="WP_062798612.1">
    <property type="nucleotide sequence ID" value="NZ_CP014844.1"/>
</dbReference>
<accession>A0A142JIK4</accession>
<sequence>MRPSPTALTSEDRKLEAFRDEVISLYEHEPDLQALPGVLFPSVARLTDGDVVAYAEFHHRSQGFRALVSVDDDPAARARCMQAFASHRHSHPFWQYDPAFYGERALRESDFFSDDEFMALPMAREALLPLNARRLLAIVFEHEGYVVTVVSLRVSGSPPFSDGDRDRLQALRPHLLRCYRQAQQRTVARLGPAERLRLAFPTLTPRQLEVCGWLAQGKSNEDIAAILGVSVDTVKVHARVIYDKVGAGGRHGVVAIAHTVPPFSQWPPLWTLQAAARAQGAAA</sequence>
<gene>
    <name evidence="5" type="ORF">A2G96_09285</name>
</gene>
<reference evidence="5 6" key="1">
    <citation type="submission" date="2016-03" db="EMBL/GenBank/DDBJ databases">
        <title>Complete genome sequence of a novel chlorpyrifos degrading bacterium, Cupriavidus nantongensis sp. X1.</title>
        <authorList>
            <person name="Fang L."/>
        </authorList>
    </citation>
    <scope>NUCLEOTIDE SEQUENCE [LARGE SCALE GENOMIC DNA]</scope>
    <source>
        <strain evidence="5 6">X1</strain>
    </source>
</reference>
<dbReference type="PANTHER" id="PTHR44688">
    <property type="entry name" value="DNA-BINDING TRANSCRIPTIONAL ACTIVATOR DEVR_DOSR"/>
    <property type="match status" value="1"/>
</dbReference>
<keyword evidence="1" id="KW-0805">Transcription regulation</keyword>
<dbReference type="KEGG" id="cnan:A2G96_09285"/>